<reference evidence="6 7" key="1">
    <citation type="journal article" date="2003" name="Proc. Natl. Acad. Sci. U.S.A.">
        <title>Complete genome sequence and analysis of Wolinella succinogenes.</title>
        <authorList>
            <person name="Baar C."/>
            <person name="Eppinger M."/>
            <person name="Raddatz G."/>
            <person name="Simon JM."/>
            <person name="Lanz C."/>
            <person name="Klimmek O."/>
            <person name="Nandakumar R."/>
            <person name="Gross R."/>
            <person name="Rosinus A."/>
            <person name="Keller H."/>
            <person name="Jagtap P."/>
            <person name="Linke B."/>
            <person name="Meyer F."/>
            <person name="Lederer H."/>
            <person name="Schuster S.C."/>
        </authorList>
    </citation>
    <scope>NUCLEOTIDE SEQUENCE [LARGE SCALE GENOMIC DNA]</scope>
    <source>
        <strain evidence="7">ATCC 29543 / DSM 1740 / CCUG 13145 / JCM 31913 / LMG 7466 / NCTC 11488 / FDC 602W</strain>
    </source>
</reference>
<organism evidence="7">
    <name type="scientific">Wolinella succinogenes (strain ATCC 29543 / DSM 1740 / CCUG 13145 / JCM 31913 / LMG 7466 / NCTC 11488 / FDC 602W)</name>
    <name type="common">Vibrio succinogenes</name>
    <dbReference type="NCBI Taxonomy" id="273121"/>
    <lineage>
        <taxon>Bacteria</taxon>
        <taxon>Pseudomonadati</taxon>
        <taxon>Campylobacterota</taxon>
        <taxon>Epsilonproteobacteria</taxon>
        <taxon>Campylobacterales</taxon>
        <taxon>Helicobacteraceae</taxon>
        <taxon>Wolinella</taxon>
    </lineage>
</organism>
<dbReference type="InterPro" id="IPR017896">
    <property type="entry name" value="4Fe4S_Fe-S-bd"/>
</dbReference>
<dbReference type="eggNOG" id="COG1145">
    <property type="taxonomic scope" value="Bacteria"/>
</dbReference>
<dbReference type="RefSeq" id="WP_011139047.1">
    <property type="nucleotide sequence ID" value="NC_005090.1"/>
</dbReference>
<feature type="domain" description="4Fe-4S ferredoxin-type" evidence="5">
    <location>
        <begin position="60"/>
        <end position="91"/>
    </location>
</feature>
<dbReference type="HOGENOM" id="CLU_077329_2_0_7"/>
<dbReference type="KEGG" id="wsu:WS1172"/>
<dbReference type="eggNOG" id="COG1149">
    <property type="taxonomic scope" value="Bacteria"/>
</dbReference>
<dbReference type="PANTHER" id="PTHR24960">
    <property type="entry name" value="PHOTOSYSTEM I IRON-SULFUR CENTER-RELATED"/>
    <property type="match status" value="1"/>
</dbReference>
<keyword evidence="7" id="KW-1185">Reference proteome</keyword>
<evidence type="ECO:0000313" key="7">
    <source>
        <dbReference type="Proteomes" id="UP000000422"/>
    </source>
</evidence>
<proteinExistence type="predicted"/>
<dbReference type="GO" id="GO:0046872">
    <property type="term" value="F:metal ion binding"/>
    <property type="evidence" value="ECO:0007669"/>
    <property type="project" value="UniProtKB-KW"/>
</dbReference>
<dbReference type="PROSITE" id="PS00198">
    <property type="entry name" value="4FE4S_FER_1"/>
    <property type="match status" value="1"/>
</dbReference>
<gene>
    <name evidence="6" type="primary">NAPF</name>
    <name evidence="6" type="ordered locus">WS1172</name>
</gene>
<dbReference type="GO" id="GO:0051539">
    <property type="term" value="F:4 iron, 4 sulfur cluster binding"/>
    <property type="evidence" value="ECO:0007669"/>
    <property type="project" value="UniProtKB-KW"/>
</dbReference>
<dbReference type="InterPro" id="IPR017900">
    <property type="entry name" value="4Fe4S_Fe_S_CS"/>
</dbReference>
<dbReference type="AlphaFoldDB" id="Q79HQ3"/>
<dbReference type="Pfam" id="PF13187">
    <property type="entry name" value="Fer4_9"/>
    <property type="match status" value="1"/>
</dbReference>
<keyword evidence="1" id="KW-0004">4Fe-4S</keyword>
<feature type="domain" description="4Fe-4S ferredoxin-type" evidence="5">
    <location>
        <begin position="131"/>
        <end position="159"/>
    </location>
</feature>
<dbReference type="Gene3D" id="3.30.70.20">
    <property type="match status" value="2"/>
</dbReference>
<dbReference type="PROSITE" id="PS51379">
    <property type="entry name" value="4FE4S_FER_2"/>
    <property type="match status" value="2"/>
</dbReference>
<keyword evidence="2" id="KW-0479">Metal-binding</keyword>
<evidence type="ECO:0000256" key="4">
    <source>
        <dbReference type="ARBA" id="ARBA00023014"/>
    </source>
</evidence>
<dbReference type="STRING" id="273121.WS1172"/>
<keyword evidence="3" id="KW-0408">Iron</keyword>
<dbReference type="InterPro" id="IPR050157">
    <property type="entry name" value="PSI_iron-sulfur_center"/>
</dbReference>
<evidence type="ECO:0000259" key="5">
    <source>
        <dbReference type="PROSITE" id="PS51379"/>
    </source>
</evidence>
<accession>Q79HQ3</accession>
<dbReference type="PANTHER" id="PTHR24960:SF79">
    <property type="entry name" value="PHOTOSYSTEM I IRON-SULFUR CENTER"/>
    <property type="match status" value="1"/>
</dbReference>
<evidence type="ECO:0000313" key="6">
    <source>
        <dbReference type="EMBL" id="CAE10259.1"/>
    </source>
</evidence>
<dbReference type="SUPFAM" id="SSF54862">
    <property type="entry name" value="4Fe-4S ferredoxins"/>
    <property type="match status" value="1"/>
</dbReference>
<dbReference type="Proteomes" id="UP000000422">
    <property type="component" value="Chromosome"/>
</dbReference>
<dbReference type="EMBL" id="BX571660">
    <property type="protein sequence ID" value="CAE10259.1"/>
    <property type="molecule type" value="Genomic_DNA"/>
</dbReference>
<evidence type="ECO:0000256" key="3">
    <source>
        <dbReference type="ARBA" id="ARBA00023004"/>
    </source>
</evidence>
<name>Q79HQ3_WOLSU</name>
<keyword evidence="4" id="KW-0411">Iron-sulfur</keyword>
<evidence type="ECO:0000256" key="1">
    <source>
        <dbReference type="ARBA" id="ARBA00022485"/>
    </source>
</evidence>
<sequence>MDRRGFFTSLLRSKREEGGSNAPLLLPYIVDSSLLPKLCPSCEAPCAKACEEEIITIDKGIPRLSFKERGCTFCQACALACPKGVLDASLPNKLNVEVSIDVMACLAWQKTLCASCKEVCDEGAIIFLGLFRPEITPSCTACGRCVGVCPTQAISLTPLPLKEES</sequence>
<dbReference type="Pfam" id="PF00037">
    <property type="entry name" value="Fer4"/>
    <property type="match status" value="1"/>
</dbReference>
<protein>
    <recommendedName>
        <fullName evidence="5">4Fe-4S ferredoxin-type domain-containing protein</fullName>
    </recommendedName>
</protein>
<evidence type="ECO:0000256" key="2">
    <source>
        <dbReference type="ARBA" id="ARBA00022723"/>
    </source>
</evidence>